<organism evidence="1 2">
    <name type="scientific">Channa argus</name>
    <name type="common">Northern snakehead</name>
    <name type="synonym">Ophicephalus argus</name>
    <dbReference type="NCBI Taxonomy" id="215402"/>
    <lineage>
        <taxon>Eukaryota</taxon>
        <taxon>Metazoa</taxon>
        <taxon>Chordata</taxon>
        <taxon>Craniata</taxon>
        <taxon>Vertebrata</taxon>
        <taxon>Euteleostomi</taxon>
        <taxon>Actinopterygii</taxon>
        <taxon>Neopterygii</taxon>
        <taxon>Teleostei</taxon>
        <taxon>Neoteleostei</taxon>
        <taxon>Acanthomorphata</taxon>
        <taxon>Anabantaria</taxon>
        <taxon>Anabantiformes</taxon>
        <taxon>Channoidei</taxon>
        <taxon>Channidae</taxon>
        <taxon>Channa</taxon>
    </lineage>
</organism>
<dbReference type="AlphaFoldDB" id="A0A6G1PJ15"/>
<gene>
    <name evidence="1" type="ORF">EXN66_Car005993</name>
</gene>
<protein>
    <submittedName>
        <fullName evidence="1">Uncharacterized protein</fullName>
    </submittedName>
</protein>
<keyword evidence="2" id="KW-1185">Reference proteome</keyword>
<reference evidence="1 2" key="1">
    <citation type="submission" date="2019-02" db="EMBL/GenBank/DDBJ databases">
        <title>Opniocepnalus argus genome.</title>
        <authorList>
            <person name="Zhou C."/>
            <person name="Xiao S."/>
        </authorList>
    </citation>
    <scope>NUCLEOTIDE SEQUENCE [LARGE SCALE GENOMIC DNA]</scope>
    <source>
        <strain evidence="1">OARG1902GOOAL</strain>
        <tissue evidence="1">Muscle</tissue>
    </source>
</reference>
<name>A0A6G1PJ15_CHAAH</name>
<evidence type="ECO:0000313" key="2">
    <source>
        <dbReference type="Proteomes" id="UP000503349"/>
    </source>
</evidence>
<dbReference type="Proteomes" id="UP000503349">
    <property type="component" value="Chromosome 5"/>
</dbReference>
<evidence type="ECO:0000313" key="1">
    <source>
        <dbReference type="EMBL" id="KAF3690321.1"/>
    </source>
</evidence>
<reference evidence="2" key="2">
    <citation type="submission" date="2019-02" db="EMBL/GenBank/DDBJ databases">
        <title>Opniocepnalus argus Var Kimnra genome.</title>
        <authorList>
            <person name="Zhou C."/>
            <person name="Xiao S."/>
        </authorList>
    </citation>
    <scope>NUCLEOTIDE SEQUENCE [LARGE SCALE GENOMIC DNA]</scope>
</reference>
<proteinExistence type="predicted"/>
<sequence>MSGEVKATANLATSDPKINVPLFFQTLPCCASRRCSLSKRTMHVYTCASRPSPAQCSILGVSAGSGGRAEQWCYPFHPELQRGSEVEEIPATNQTLTHFKGRYNCP</sequence>
<accession>A0A6G1PJ15</accession>
<dbReference type="EMBL" id="CM015716">
    <property type="protein sequence ID" value="KAF3690321.1"/>
    <property type="molecule type" value="Genomic_DNA"/>
</dbReference>